<accession>X1NIW3</accession>
<dbReference type="PANTHER" id="PTHR31084">
    <property type="entry name" value="ALPHA-L-FUCOSIDASE 2"/>
    <property type="match status" value="1"/>
</dbReference>
<dbReference type="GO" id="GO:0004560">
    <property type="term" value="F:alpha-L-fucosidase activity"/>
    <property type="evidence" value="ECO:0007669"/>
    <property type="project" value="TreeGrafter"/>
</dbReference>
<dbReference type="InterPro" id="IPR012341">
    <property type="entry name" value="6hp_glycosidase-like_sf"/>
</dbReference>
<feature type="domain" description="Glycosyl hydrolase family 95 catalytic" evidence="2">
    <location>
        <begin position="11"/>
        <end position="193"/>
    </location>
</feature>
<proteinExistence type="predicted"/>
<feature type="non-terminal residue" evidence="3">
    <location>
        <position position="1"/>
    </location>
</feature>
<feature type="non-terminal residue" evidence="3">
    <location>
        <position position="257"/>
    </location>
</feature>
<organism evidence="3">
    <name type="scientific">marine sediment metagenome</name>
    <dbReference type="NCBI Taxonomy" id="412755"/>
    <lineage>
        <taxon>unclassified sequences</taxon>
        <taxon>metagenomes</taxon>
        <taxon>ecological metagenomes</taxon>
    </lineage>
</organism>
<reference evidence="3" key="1">
    <citation type="journal article" date="2014" name="Front. Microbiol.">
        <title>High frequency of phylogenetically diverse reductive dehalogenase-homologous genes in deep subseafloor sedimentary metagenomes.</title>
        <authorList>
            <person name="Kawai M."/>
            <person name="Futagami T."/>
            <person name="Toyoda A."/>
            <person name="Takaki Y."/>
            <person name="Nishi S."/>
            <person name="Hori S."/>
            <person name="Arai W."/>
            <person name="Tsubouchi T."/>
            <person name="Morono Y."/>
            <person name="Uchiyama I."/>
            <person name="Ito T."/>
            <person name="Fujiyama A."/>
            <person name="Inagaki F."/>
            <person name="Takami H."/>
        </authorList>
    </citation>
    <scope>NUCLEOTIDE SEQUENCE</scope>
    <source>
        <strain evidence="3">Expedition CK06-06</strain>
    </source>
</reference>
<feature type="domain" description="Alpha fucosidase A-like C-terminal" evidence="1">
    <location>
        <begin position="195"/>
        <end position="255"/>
    </location>
</feature>
<dbReference type="EMBL" id="BARV01029312">
    <property type="protein sequence ID" value="GAI43508.1"/>
    <property type="molecule type" value="Genomic_DNA"/>
</dbReference>
<sequence length="257" mass="28741">RQTGVRPIQLTENRFRTPDGKTCNLSMGPSMDQEIIWDTFTNLIEAAEILGIEDDFVREVIAARSKLALPKIGSDGRLMEWAEEFEEPEPGHRHMSHLFALHPGRQYTFQNAPEMVTAARKSIEYRLAHGGGHTGWSRAWVINFWARFWQGDKAQENVTALLTKSTHPNLFDNHPPFQIDGNYGGCAGIAEMLLQSHAGEIHLLPALPKAWAEGSVKGLCARGGFEVNIAWKNGKLIRADIRAKRGGICKVRYGDKV</sequence>
<protein>
    <recommendedName>
        <fullName evidence="4">Glycosyl hydrolase family 95 N-terminal domain-containing protein</fullName>
    </recommendedName>
</protein>
<dbReference type="SUPFAM" id="SSF48208">
    <property type="entry name" value="Six-hairpin glycosidases"/>
    <property type="match status" value="1"/>
</dbReference>
<dbReference type="GO" id="GO:0005975">
    <property type="term" value="P:carbohydrate metabolic process"/>
    <property type="evidence" value="ECO:0007669"/>
    <property type="project" value="InterPro"/>
</dbReference>
<dbReference type="Pfam" id="PF21307">
    <property type="entry name" value="Glyco_hydro_95_C"/>
    <property type="match status" value="1"/>
</dbReference>
<evidence type="ECO:0008006" key="4">
    <source>
        <dbReference type="Google" id="ProtNLM"/>
    </source>
</evidence>
<dbReference type="InterPro" id="IPR008928">
    <property type="entry name" value="6-hairpin_glycosidase_sf"/>
</dbReference>
<dbReference type="Gene3D" id="1.50.10.10">
    <property type="match status" value="1"/>
</dbReference>
<dbReference type="AlphaFoldDB" id="X1NIW3"/>
<name>X1NIW3_9ZZZZ</name>
<dbReference type="Pfam" id="PF22124">
    <property type="entry name" value="Glyco_hydro_95_cat"/>
    <property type="match status" value="1"/>
</dbReference>
<gene>
    <name evidence="3" type="ORF">S06H3_46762</name>
</gene>
<evidence type="ECO:0000259" key="1">
    <source>
        <dbReference type="Pfam" id="PF21307"/>
    </source>
</evidence>
<dbReference type="PANTHER" id="PTHR31084:SF0">
    <property type="entry name" value="ALPHA-L-FUCOSIDASE 2"/>
    <property type="match status" value="1"/>
</dbReference>
<dbReference type="InterPro" id="IPR054363">
    <property type="entry name" value="GH95_cat"/>
</dbReference>
<dbReference type="InterPro" id="IPR049053">
    <property type="entry name" value="AFCA-like_C"/>
</dbReference>
<comment type="caution">
    <text evidence="3">The sequence shown here is derived from an EMBL/GenBank/DDBJ whole genome shotgun (WGS) entry which is preliminary data.</text>
</comment>
<evidence type="ECO:0000259" key="2">
    <source>
        <dbReference type="Pfam" id="PF22124"/>
    </source>
</evidence>
<evidence type="ECO:0000313" key="3">
    <source>
        <dbReference type="EMBL" id="GAI43508.1"/>
    </source>
</evidence>